<comment type="caution">
    <text evidence="1">The sequence shown here is derived from an EMBL/GenBank/DDBJ whole genome shotgun (WGS) entry which is preliminary data.</text>
</comment>
<dbReference type="SUPFAM" id="SSF89796">
    <property type="entry name" value="CoA-transferase family III (CaiB/BaiF)"/>
    <property type="match status" value="1"/>
</dbReference>
<dbReference type="PANTHER" id="PTHR48228:SF5">
    <property type="entry name" value="ALPHA-METHYLACYL-COA RACEMASE"/>
    <property type="match status" value="1"/>
</dbReference>
<dbReference type="Proteomes" id="UP000249688">
    <property type="component" value="Unassembled WGS sequence"/>
</dbReference>
<dbReference type="InterPro" id="IPR003673">
    <property type="entry name" value="CoA-Trfase_fam_III"/>
</dbReference>
<protein>
    <submittedName>
        <fullName evidence="1">Alpha-methylacyl-CoA racemase</fullName>
    </submittedName>
</protein>
<proteinExistence type="predicted"/>
<gene>
    <name evidence="1" type="ORF">C8P66_10410</name>
</gene>
<dbReference type="PANTHER" id="PTHR48228">
    <property type="entry name" value="SUCCINYL-COA--D-CITRAMALATE COA-TRANSFERASE"/>
    <property type="match status" value="1"/>
</dbReference>
<evidence type="ECO:0000313" key="1">
    <source>
        <dbReference type="EMBL" id="PZW48596.1"/>
    </source>
</evidence>
<dbReference type="EMBL" id="QKYU01000004">
    <property type="protein sequence ID" value="PZW48596.1"/>
    <property type="molecule type" value="Genomic_DNA"/>
</dbReference>
<sequence>MAVVTGPLAGLRVLEFGAIGPVPFAAMLLADMGAEVVQVVRPGPRRDPRDDPTLRGRCVIVLDLKQAEDQTAALDLAARAEVLLEGNRPGVMERLGLGPDTCLAHNPRLVYGRMTGWGQDGPLARTAGHDINFIALTGALHAIGPAGGAPVPPLNLVGDYGGGSMFLLFGVLCAVIEARASGRGQVVDAAMVDGASAMMAVFHGMAARSGWVPRRGENLLDGGAPWYTTYETADGGHVAVGALEEPFWKALLAGLGIAPDALPPREDRAAWPVIRAALAQAFRRGTREEWAERLGPTEACVSPVLPLEAVAAHPHMAARRVQQEIGGQLQPAPAPRLSRTRGAIRPTTEVPGGAAAVLARWSAASREEERTG</sequence>
<accession>A0A2W7IMQ6</accession>
<organism evidence="1 2">
    <name type="scientific">Humitalea rosea</name>
    <dbReference type="NCBI Taxonomy" id="990373"/>
    <lineage>
        <taxon>Bacteria</taxon>
        <taxon>Pseudomonadati</taxon>
        <taxon>Pseudomonadota</taxon>
        <taxon>Alphaproteobacteria</taxon>
        <taxon>Acetobacterales</taxon>
        <taxon>Roseomonadaceae</taxon>
        <taxon>Humitalea</taxon>
    </lineage>
</organism>
<keyword evidence="2" id="KW-1185">Reference proteome</keyword>
<evidence type="ECO:0000313" key="2">
    <source>
        <dbReference type="Proteomes" id="UP000249688"/>
    </source>
</evidence>
<dbReference type="InterPro" id="IPR050509">
    <property type="entry name" value="CoA-transferase_III"/>
</dbReference>
<name>A0A2W7IMQ6_9PROT</name>
<dbReference type="InterPro" id="IPR044855">
    <property type="entry name" value="CoA-Trfase_III_dom3_sf"/>
</dbReference>
<reference evidence="1 2" key="1">
    <citation type="submission" date="2018-06" db="EMBL/GenBank/DDBJ databases">
        <title>Genomic Encyclopedia of Archaeal and Bacterial Type Strains, Phase II (KMG-II): from individual species to whole genera.</title>
        <authorList>
            <person name="Goeker M."/>
        </authorList>
    </citation>
    <scope>NUCLEOTIDE SEQUENCE [LARGE SCALE GENOMIC DNA]</scope>
    <source>
        <strain evidence="1 2">DSM 24525</strain>
    </source>
</reference>
<dbReference type="Pfam" id="PF02515">
    <property type="entry name" value="CoA_transf_3"/>
    <property type="match status" value="1"/>
</dbReference>
<dbReference type="RefSeq" id="WP_111396937.1">
    <property type="nucleotide sequence ID" value="NZ_QKYU01000004.1"/>
</dbReference>
<dbReference type="Gene3D" id="3.30.1540.10">
    <property type="entry name" value="formyl-coa transferase, domain 3"/>
    <property type="match status" value="1"/>
</dbReference>
<dbReference type="OrthoDB" id="7457784at2"/>
<dbReference type="InterPro" id="IPR023606">
    <property type="entry name" value="CoA-Trfase_III_dom_1_sf"/>
</dbReference>
<dbReference type="Gene3D" id="3.40.50.10540">
    <property type="entry name" value="Crotonobetainyl-coa:carnitine coa-transferase, domain 1"/>
    <property type="match status" value="1"/>
</dbReference>
<dbReference type="GO" id="GO:0003824">
    <property type="term" value="F:catalytic activity"/>
    <property type="evidence" value="ECO:0007669"/>
    <property type="project" value="InterPro"/>
</dbReference>
<dbReference type="AlphaFoldDB" id="A0A2W7IMQ6"/>